<gene>
    <name evidence="1" type="ORF">PBIL07802_LOCUS15816</name>
</gene>
<evidence type="ECO:0000313" key="1">
    <source>
        <dbReference type="EMBL" id="CAE0253581.1"/>
    </source>
</evidence>
<dbReference type="InterPro" id="IPR011990">
    <property type="entry name" value="TPR-like_helical_dom_sf"/>
</dbReference>
<dbReference type="Pfam" id="PF08238">
    <property type="entry name" value="Sel1"/>
    <property type="match status" value="5"/>
</dbReference>
<protein>
    <submittedName>
        <fullName evidence="1">Uncharacterized protein</fullName>
    </submittedName>
</protein>
<dbReference type="PANTHER" id="PTHR45011">
    <property type="entry name" value="DAP3-BINDING CELL DEATH ENHANCER 1"/>
    <property type="match status" value="1"/>
</dbReference>
<name>A0A7S3DCM2_9EUKA</name>
<dbReference type="EMBL" id="HBIB01024142">
    <property type="protein sequence ID" value="CAE0253581.1"/>
    <property type="molecule type" value="Transcribed_RNA"/>
</dbReference>
<dbReference type="InterPro" id="IPR052748">
    <property type="entry name" value="ISR_Activator"/>
</dbReference>
<proteinExistence type="predicted"/>
<accession>A0A7S3DCM2</accession>
<dbReference type="SUPFAM" id="SSF81901">
    <property type="entry name" value="HCP-like"/>
    <property type="match status" value="1"/>
</dbReference>
<sequence length="317" mass="35369">MRKGKKEDRSKLPTKPSLFFDIASVVDRVGEGDQLAALHLATFYQHGWFTKRDEKRAAEIMVELASMSHLGAKGMCYLHGYDTYKKDEEEAAKCWIEGTRKGDLFSMEHLGHCYERGIGVKKSEETAVILYQSAMNEGYAPATHRLATCFEKGVGVMKDVKRAFLLYGIAGDQIWPDSIAAVGRCLATGLGIEMDSKRASDHYHSAAQAGHEEAIAFLYAKEKDFKHFALYPTRVSLAAVREKAGFPPKAKAYKGDAASLPPGEKPKRGMNTSIALLIEERLGEMSFAKWRRLVKYLSEKKMGRMRDKNEACIVATT</sequence>
<dbReference type="AlphaFoldDB" id="A0A7S3DCM2"/>
<dbReference type="InterPro" id="IPR006597">
    <property type="entry name" value="Sel1-like"/>
</dbReference>
<dbReference type="PANTHER" id="PTHR45011:SF1">
    <property type="entry name" value="DAP3-BINDING CELL DEATH ENHANCER 1"/>
    <property type="match status" value="1"/>
</dbReference>
<reference evidence="1" key="1">
    <citation type="submission" date="2021-01" db="EMBL/GenBank/DDBJ databases">
        <authorList>
            <person name="Corre E."/>
            <person name="Pelletier E."/>
            <person name="Niang G."/>
            <person name="Scheremetjew M."/>
            <person name="Finn R."/>
            <person name="Kale V."/>
            <person name="Holt S."/>
            <person name="Cochrane G."/>
            <person name="Meng A."/>
            <person name="Brown T."/>
            <person name="Cohen L."/>
        </authorList>
    </citation>
    <scope>NUCLEOTIDE SEQUENCE</scope>
    <source>
        <strain evidence="1">NIES-2562</strain>
    </source>
</reference>
<organism evidence="1">
    <name type="scientific">Palpitomonas bilix</name>
    <dbReference type="NCBI Taxonomy" id="652834"/>
    <lineage>
        <taxon>Eukaryota</taxon>
        <taxon>Eukaryota incertae sedis</taxon>
    </lineage>
</organism>
<dbReference type="Gene3D" id="1.25.40.10">
    <property type="entry name" value="Tetratricopeptide repeat domain"/>
    <property type="match status" value="1"/>
</dbReference>
<dbReference type="SMART" id="SM00671">
    <property type="entry name" value="SEL1"/>
    <property type="match status" value="5"/>
</dbReference>